<dbReference type="HOGENOM" id="CLU_1991670_0_0_12"/>
<protein>
    <submittedName>
        <fullName evidence="2">Uncharacterized protein</fullName>
    </submittedName>
</protein>
<reference evidence="2 3" key="2">
    <citation type="journal article" date="2011" name="ISME J.">
        <title>RNA-seq reveals cooperative metabolic interactions between two termite-gut spirochete species in co-culture.</title>
        <authorList>
            <person name="Rosenthal A.Z."/>
            <person name="Matson E.G."/>
            <person name="Eldar A."/>
            <person name="Leadbetter J.R."/>
        </authorList>
    </citation>
    <scope>NUCLEOTIDE SEQUENCE [LARGE SCALE GENOMIC DNA]</scope>
    <source>
        <strain evidence="3">ATCC BAA-888 / DSM 13862 / ZAS-9</strain>
    </source>
</reference>
<dbReference type="STRING" id="545695.TREAZ_2497"/>
<evidence type="ECO:0000313" key="3">
    <source>
        <dbReference type="Proteomes" id="UP000009222"/>
    </source>
</evidence>
<evidence type="ECO:0000256" key="1">
    <source>
        <dbReference type="SAM" id="MobiDB-lite"/>
    </source>
</evidence>
<dbReference type="KEGG" id="taz:TREAZ_2497"/>
<dbReference type="Proteomes" id="UP000009222">
    <property type="component" value="Chromosome"/>
</dbReference>
<feature type="compositionally biased region" description="Basic and acidic residues" evidence="1">
    <location>
        <begin position="46"/>
        <end position="57"/>
    </location>
</feature>
<accession>F5YF66</accession>
<reference evidence="3" key="1">
    <citation type="submission" date="2009-12" db="EMBL/GenBank/DDBJ databases">
        <title>Complete sequence of Treponema azotonutricium strain ZAS-9.</title>
        <authorList>
            <person name="Tetu S.G."/>
            <person name="Matson E."/>
            <person name="Ren Q."/>
            <person name="Seshadri R."/>
            <person name="Elbourne L."/>
            <person name="Hassan K.A."/>
            <person name="Durkin A."/>
            <person name="Radune D."/>
            <person name="Mohamoud Y."/>
            <person name="Shay R."/>
            <person name="Jin S."/>
            <person name="Zhang X."/>
            <person name="Lucey K."/>
            <person name="Ballor N.R."/>
            <person name="Ottesen E."/>
            <person name="Rosenthal R."/>
            <person name="Allen A."/>
            <person name="Leadbetter J.R."/>
            <person name="Paulsen I.T."/>
        </authorList>
    </citation>
    <scope>NUCLEOTIDE SEQUENCE [LARGE SCALE GENOMIC DNA]</scope>
    <source>
        <strain evidence="3">ATCC BAA-888 / DSM 13862 / ZAS-9</strain>
    </source>
</reference>
<organism evidence="2 3">
    <name type="scientific">Leadbettera azotonutricia (strain ATCC BAA-888 / DSM 13862 / ZAS-9)</name>
    <name type="common">Treponema azotonutricium</name>
    <dbReference type="NCBI Taxonomy" id="545695"/>
    <lineage>
        <taxon>Bacteria</taxon>
        <taxon>Pseudomonadati</taxon>
        <taxon>Spirochaetota</taxon>
        <taxon>Spirochaetia</taxon>
        <taxon>Spirochaetales</taxon>
        <taxon>Breznakiellaceae</taxon>
        <taxon>Leadbettera</taxon>
    </lineage>
</organism>
<keyword evidence="3" id="KW-1185">Reference proteome</keyword>
<dbReference type="RefSeq" id="WP_015713025.1">
    <property type="nucleotide sequence ID" value="NC_015577.1"/>
</dbReference>
<proteinExistence type="predicted"/>
<evidence type="ECO:0000313" key="2">
    <source>
        <dbReference type="EMBL" id="AEF82591.1"/>
    </source>
</evidence>
<feature type="region of interest" description="Disordered" evidence="1">
    <location>
        <begin position="37"/>
        <end position="57"/>
    </location>
</feature>
<dbReference type="AlphaFoldDB" id="F5YF66"/>
<name>F5YF66_LEAAZ</name>
<sequence length="125" mass="14102">MKITVKDQMPTEWYAVREEALADYLKGEAAKMEKWAKENASSPQGTKEHIQEGGRTKWIDQTRIARDSLTGGFEKTDKGFLIYIGQGVKYGKALEEANDGAYAICGPTLKHHIPEIKAMIKRIFQ</sequence>
<dbReference type="InParanoid" id="F5YF66"/>
<dbReference type="EMBL" id="CP001841">
    <property type="protein sequence ID" value="AEF82591.1"/>
    <property type="molecule type" value="Genomic_DNA"/>
</dbReference>
<gene>
    <name evidence="2" type="ordered locus">TREAZ_2497</name>
</gene>